<accession>G9AG31</accession>
<keyword evidence="1" id="KW-0614">Plasmid</keyword>
<protein>
    <submittedName>
        <fullName evidence="1">Uncharacterized protein</fullName>
    </submittedName>
</protein>
<reference evidence="1 2" key="1">
    <citation type="journal article" date="2012" name="J. Bacteriol.">
        <title>Genome sequence of the soybean symbiont Sinorhizobium fredii HH103.</title>
        <authorList>
            <person name="Weidner S."/>
            <person name="Becker A."/>
            <person name="Bonilla I."/>
            <person name="Jaenicke S."/>
            <person name="Lloret J."/>
            <person name="Margaret I."/>
            <person name="Puhler A."/>
            <person name="Ruiz-Sainz J.E."/>
            <person name="Schneiker-Bekel S."/>
            <person name="Szczepanowski R."/>
            <person name="Vinardell J.M."/>
            <person name="Zehner S."/>
            <person name="Gottfert M."/>
        </authorList>
    </citation>
    <scope>NUCLEOTIDE SEQUENCE [LARGE SCALE GENOMIC DNA]</scope>
    <source>
        <strain evidence="1 2">HH103</strain>
        <plasmid evidence="2">pSfHH103e</plasmid>
    </source>
</reference>
<evidence type="ECO:0000313" key="1">
    <source>
        <dbReference type="EMBL" id="CCF00013.1"/>
    </source>
</evidence>
<name>G9AG31_SINF1</name>
<evidence type="ECO:0000313" key="2">
    <source>
        <dbReference type="Proteomes" id="UP000007735"/>
    </source>
</evidence>
<dbReference type="EMBL" id="HE616899">
    <property type="protein sequence ID" value="CCF00013.1"/>
    <property type="molecule type" value="Genomic_DNA"/>
</dbReference>
<sequence length="34" mass="4054">MFIDNPTSKKKYPRIAISSYNGSRKTRHYIRNPI</sequence>
<dbReference type="HOGENOM" id="CLU_3375563_0_0_5"/>
<gene>
    <name evidence="1" type="ordered locus">SFHH103_05549</name>
</gene>
<dbReference type="Proteomes" id="UP000007735">
    <property type="component" value="Plasmid pSfHH103e"/>
</dbReference>
<geneLocation type="plasmid" evidence="1 2">
    <name>pSfHH103e</name>
</geneLocation>
<proteinExistence type="predicted"/>
<dbReference type="KEGG" id="sfh:SFHH103_05549"/>
<dbReference type="AlphaFoldDB" id="G9AG31"/>
<organism evidence="1 2">
    <name type="scientific">Sinorhizobium fredii (strain HH103)</name>
    <dbReference type="NCBI Taxonomy" id="1117943"/>
    <lineage>
        <taxon>Bacteria</taxon>
        <taxon>Pseudomonadati</taxon>
        <taxon>Pseudomonadota</taxon>
        <taxon>Alphaproteobacteria</taxon>
        <taxon>Hyphomicrobiales</taxon>
        <taxon>Rhizobiaceae</taxon>
        <taxon>Sinorhizobium/Ensifer group</taxon>
        <taxon>Sinorhizobium</taxon>
    </lineage>
</organism>